<dbReference type="EMBL" id="BAABXL010000004">
    <property type="protein sequence ID" value="GAA6270710.1"/>
    <property type="molecule type" value="Genomic_DNA"/>
</dbReference>
<keyword evidence="2" id="KW-1185">Reference proteome</keyword>
<proteinExistence type="predicted"/>
<dbReference type="Proteomes" id="UP001600894">
    <property type="component" value="Unassembled WGS sequence"/>
</dbReference>
<comment type="caution">
    <text evidence="1">The sequence shown here is derived from an EMBL/GenBank/DDBJ whole genome shotgun (WGS) entry which is preliminary data.</text>
</comment>
<dbReference type="SUPFAM" id="SSF46785">
    <property type="entry name" value="Winged helix' DNA-binding domain"/>
    <property type="match status" value="1"/>
</dbReference>
<protein>
    <submittedName>
        <fullName evidence="1">Uncharacterized protein</fullName>
    </submittedName>
</protein>
<reference evidence="1 2" key="1">
    <citation type="submission" date="2024-04" db="EMBL/GenBank/DDBJ databases">
        <title>Defined microbial consortia suppress multidrug-resistant proinflammatory Enterobacteriaceae via ecological control.</title>
        <authorList>
            <person name="Furuichi M."/>
            <person name="Kawaguchi T."/>
            <person name="Pust M."/>
            <person name="Yasuma K."/>
            <person name="Plichta D."/>
            <person name="Hasegawa N."/>
            <person name="Ohya T."/>
            <person name="Bhattarai S."/>
            <person name="Sasajima S."/>
            <person name="Aoto Y."/>
            <person name="Tuganbaev T."/>
            <person name="Yaginuma M."/>
            <person name="Ueda M."/>
            <person name="Okahashi N."/>
            <person name="Amafuji K."/>
            <person name="Kiridooshi Y."/>
            <person name="Sugita K."/>
            <person name="Strazar M."/>
            <person name="Skelly A."/>
            <person name="Suda W."/>
            <person name="Hattori M."/>
            <person name="Nakamoto N."/>
            <person name="Caballero S."/>
            <person name="Norman J."/>
            <person name="Olle B."/>
            <person name="Tanoue T."/>
            <person name="Arita M."/>
            <person name="Bucci V."/>
            <person name="Atarashi K."/>
            <person name="Xavier R."/>
            <person name="Honda K."/>
        </authorList>
    </citation>
    <scope>NUCLEOTIDE SEQUENCE [LARGE SCALE GENOMIC DNA]</scope>
    <source>
        <strain evidence="2">f13</strain>
    </source>
</reference>
<evidence type="ECO:0000313" key="1">
    <source>
        <dbReference type="EMBL" id="GAA6270710.1"/>
    </source>
</evidence>
<organism evidence="1 2">
    <name type="scientific">Enterocloster alcoholdehydrogenati</name>
    <dbReference type="NCBI Taxonomy" id="2547410"/>
    <lineage>
        <taxon>Bacteria</taxon>
        <taxon>Bacillati</taxon>
        <taxon>Bacillota</taxon>
        <taxon>Clostridia</taxon>
        <taxon>Lachnospirales</taxon>
        <taxon>Lachnospiraceae</taxon>
        <taxon>Enterocloster</taxon>
    </lineage>
</organism>
<evidence type="ECO:0000313" key="2">
    <source>
        <dbReference type="Proteomes" id="UP001600894"/>
    </source>
</evidence>
<accession>A0ABQ0B362</accession>
<sequence>MSYATVARNLKLLRDKGFITILKSGNSNVYAINDSVYWKSWGDKKQYSKFPANVILALSEQDEEYRQICLADFEKDKLKSLTKK</sequence>
<name>A0ABQ0B362_9FIRM</name>
<dbReference type="InterPro" id="IPR036390">
    <property type="entry name" value="WH_DNA-bd_sf"/>
</dbReference>
<gene>
    <name evidence="1" type="ORF">F130042H8_37710</name>
</gene>